<protein>
    <recommendedName>
        <fullName evidence="4">DNA polymerase IV</fullName>
        <shortName evidence="4">Pol IV</shortName>
        <ecNumber evidence="4">2.7.7.7</ecNumber>
    </recommendedName>
</protein>
<comment type="catalytic activity">
    <reaction evidence="3 4">
        <text>DNA(n) + a 2'-deoxyribonucleoside 5'-triphosphate = DNA(n+1) + diphosphate</text>
        <dbReference type="Rhea" id="RHEA:22508"/>
        <dbReference type="Rhea" id="RHEA-COMP:17339"/>
        <dbReference type="Rhea" id="RHEA-COMP:17340"/>
        <dbReference type="ChEBI" id="CHEBI:33019"/>
        <dbReference type="ChEBI" id="CHEBI:61560"/>
        <dbReference type="ChEBI" id="CHEBI:173112"/>
        <dbReference type="EC" id="2.7.7.7"/>
    </reaction>
</comment>
<gene>
    <name evidence="4" type="primary">dinB</name>
    <name evidence="7" type="ORF">ACFPQ9_29495</name>
</gene>
<name>A0ABW0CS91_STRCD</name>
<dbReference type="Gene3D" id="1.10.150.20">
    <property type="entry name" value="5' to 3' exonuclease, C-terminal subdomain"/>
    <property type="match status" value="1"/>
</dbReference>
<comment type="caution">
    <text evidence="7">The sequence shown here is derived from an EMBL/GenBank/DDBJ whole genome shotgun (WGS) entry which is preliminary data.</text>
</comment>
<comment type="similarity">
    <text evidence="1 4">Belongs to the DNA polymerase type-Y family.</text>
</comment>
<dbReference type="Pfam" id="PF11799">
    <property type="entry name" value="IMS_C"/>
    <property type="match status" value="1"/>
</dbReference>
<dbReference type="SUPFAM" id="SSF100879">
    <property type="entry name" value="Lesion bypass DNA polymerase (Y-family), little finger domain"/>
    <property type="match status" value="1"/>
</dbReference>
<keyword evidence="4" id="KW-0238">DNA-binding</keyword>
<keyword evidence="4" id="KW-0515">Mutator protein</keyword>
<dbReference type="InterPro" id="IPR022880">
    <property type="entry name" value="DNApol_IV"/>
</dbReference>
<dbReference type="Proteomes" id="UP001596263">
    <property type="component" value="Unassembled WGS sequence"/>
</dbReference>
<comment type="function">
    <text evidence="2 4">Poorly processive, error-prone DNA polymerase involved in untargeted mutagenesis. Copies undamaged DNA at stalled replication forks, which arise in vivo from mismatched or misaligned primer ends. These misaligned primers can be extended by PolIV. Exhibits no 3'-5' exonuclease (proofreading) activity. May be involved in translesional synthesis, in conjunction with the beta clamp from PolIII.</text>
</comment>
<keyword evidence="4" id="KW-0227">DNA damage</keyword>
<dbReference type="Gene3D" id="3.30.1490.100">
    <property type="entry name" value="DNA polymerase, Y-family, little finger domain"/>
    <property type="match status" value="1"/>
</dbReference>
<feature type="region of interest" description="Disordered" evidence="5">
    <location>
        <begin position="421"/>
        <end position="478"/>
    </location>
</feature>
<keyword evidence="4 7" id="KW-0548">Nucleotidyltransferase</keyword>
<feature type="domain" description="UmuC" evidence="6">
    <location>
        <begin position="7"/>
        <end position="189"/>
    </location>
</feature>
<dbReference type="RefSeq" id="WP_380859894.1">
    <property type="nucleotide sequence ID" value="NZ_JBHSKM010000024.1"/>
</dbReference>
<dbReference type="InterPro" id="IPR043502">
    <property type="entry name" value="DNA/RNA_pol_sf"/>
</dbReference>
<evidence type="ECO:0000256" key="4">
    <source>
        <dbReference type="HAMAP-Rule" id="MF_01113"/>
    </source>
</evidence>
<keyword evidence="4" id="KW-0234">DNA repair</keyword>
<evidence type="ECO:0000256" key="3">
    <source>
        <dbReference type="ARBA" id="ARBA00049244"/>
    </source>
</evidence>
<feature type="binding site" evidence="4">
    <location>
        <position position="11"/>
    </location>
    <ligand>
        <name>Mg(2+)</name>
        <dbReference type="ChEBI" id="CHEBI:18420"/>
    </ligand>
</feature>
<dbReference type="PANTHER" id="PTHR11076:SF33">
    <property type="entry name" value="DNA POLYMERASE KAPPA"/>
    <property type="match status" value="1"/>
</dbReference>
<feature type="binding site" evidence="4">
    <location>
        <position position="105"/>
    </location>
    <ligand>
        <name>Mg(2+)</name>
        <dbReference type="ChEBI" id="CHEBI:18420"/>
    </ligand>
</feature>
<dbReference type="Gene3D" id="3.40.1170.60">
    <property type="match status" value="1"/>
</dbReference>
<keyword evidence="4" id="KW-0235">DNA replication</keyword>
<dbReference type="EMBL" id="JBHSKM010000024">
    <property type="protein sequence ID" value="MFC5217977.1"/>
    <property type="molecule type" value="Genomic_DNA"/>
</dbReference>
<feature type="active site" evidence="4">
    <location>
        <position position="106"/>
    </location>
</feature>
<dbReference type="Pfam" id="PF14520">
    <property type="entry name" value="HHH_5"/>
    <property type="match status" value="1"/>
</dbReference>
<keyword evidence="4" id="KW-0239">DNA-directed DNA polymerase</keyword>
<dbReference type="SUPFAM" id="SSF56672">
    <property type="entry name" value="DNA/RNA polymerases"/>
    <property type="match status" value="1"/>
</dbReference>
<evidence type="ECO:0000256" key="1">
    <source>
        <dbReference type="ARBA" id="ARBA00010945"/>
    </source>
</evidence>
<keyword evidence="4" id="KW-0963">Cytoplasm</keyword>
<keyword evidence="4" id="KW-0460">Magnesium</keyword>
<feature type="site" description="Substrate discrimination" evidence="4">
    <location>
        <position position="16"/>
    </location>
</feature>
<dbReference type="NCBIfam" id="NF002882">
    <property type="entry name" value="PRK03348.1"/>
    <property type="match status" value="1"/>
</dbReference>
<dbReference type="EC" id="2.7.7.7" evidence="4"/>
<organism evidence="7 8">
    <name type="scientific">Streptomyces coerulescens</name>
    <dbReference type="NCBI Taxonomy" id="29304"/>
    <lineage>
        <taxon>Bacteria</taxon>
        <taxon>Bacillati</taxon>
        <taxon>Actinomycetota</taxon>
        <taxon>Actinomycetes</taxon>
        <taxon>Kitasatosporales</taxon>
        <taxon>Streptomycetaceae</taxon>
        <taxon>Streptomyces</taxon>
    </lineage>
</organism>
<evidence type="ECO:0000256" key="2">
    <source>
        <dbReference type="ARBA" id="ARBA00025589"/>
    </source>
</evidence>
<dbReference type="Pfam" id="PF00817">
    <property type="entry name" value="IMS"/>
    <property type="match status" value="1"/>
</dbReference>
<dbReference type="PANTHER" id="PTHR11076">
    <property type="entry name" value="DNA REPAIR POLYMERASE UMUC / TRANSFERASE FAMILY MEMBER"/>
    <property type="match status" value="1"/>
</dbReference>
<accession>A0ABW0CS91</accession>
<proteinExistence type="inferred from homology"/>
<dbReference type="Gene3D" id="3.30.70.270">
    <property type="match status" value="1"/>
</dbReference>
<evidence type="ECO:0000259" key="6">
    <source>
        <dbReference type="PROSITE" id="PS50173"/>
    </source>
</evidence>
<sequence>MRNAPTILHLDMDAFYASVEQASKPSLRGKAVIVGGLGPRGVVATASYEARVFGVHSAMPMAQARRLAPNAAYLVPRFGIYRDISERVMGLLRELSPLVEPLSLDEAFVDLEAGGAAWDASSARLVGVKLRGDIRAATGLAGSVGLAASKMLAKIGSEQAKPDGLVLIEPGTERALLGPMSVRTLPGVGPATGDHLRRAGIHTVEEIAEAGEDELVRLLGKAHGHALYAMALAHDERPVVAEREAKSVSVEDTYDVDIHDRVRVGLEVQRLADRCVRRLRGAGLSGRTIVLKVRRYDFSTLTRSETLRGPTDDPAVVREAAARLLDSVDTTGGVRLLGVGVSGLADYTQEDLFAQAAGELGEQQSVEDGEESAEGVVVARGEERPSERRWLAGHDVRHAEYGHGWVQGSGLGRVTVRFETPGSEPGRVRTFQVDDPGLEAVEPLPLVEERPGEGGEVGGPGGSEGSVVGGDGAAALPG</sequence>
<keyword evidence="4" id="KW-0479">Metal-binding</keyword>
<dbReference type="InterPro" id="IPR050116">
    <property type="entry name" value="DNA_polymerase-Y"/>
</dbReference>
<evidence type="ECO:0000313" key="8">
    <source>
        <dbReference type="Proteomes" id="UP001596263"/>
    </source>
</evidence>
<dbReference type="CDD" id="cd03586">
    <property type="entry name" value="PolY_Pol_IV_kappa"/>
    <property type="match status" value="1"/>
</dbReference>
<dbReference type="NCBIfam" id="NF002677">
    <property type="entry name" value="PRK02406.1"/>
    <property type="match status" value="1"/>
</dbReference>
<comment type="subcellular location">
    <subcellularLocation>
        <location evidence="4">Cytoplasm</location>
    </subcellularLocation>
</comment>
<dbReference type="HAMAP" id="MF_01113">
    <property type="entry name" value="DNApol_IV"/>
    <property type="match status" value="1"/>
</dbReference>
<comment type="cofactor">
    <cofactor evidence="4">
        <name>Mg(2+)</name>
        <dbReference type="ChEBI" id="CHEBI:18420"/>
    </cofactor>
    <text evidence="4">Binds 2 magnesium ions per subunit.</text>
</comment>
<dbReference type="InterPro" id="IPR043128">
    <property type="entry name" value="Rev_trsase/Diguanyl_cyclase"/>
</dbReference>
<dbReference type="GO" id="GO:0003887">
    <property type="term" value="F:DNA-directed DNA polymerase activity"/>
    <property type="evidence" value="ECO:0007669"/>
    <property type="project" value="UniProtKB-EC"/>
</dbReference>
<dbReference type="InterPro" id="IPR036775">
    <property type="entry name" value="DNA_pol_Y-fam_lit_finger_sf"/>
</dbReference>
<keyword evidence="8" id="KW-1185">Reference proteome</keyword>
<reference evidence="8" key="1">
    <citation type="journal article" date="2019" name="Int. J. Syst. Evol. Microbiol.">
        <title>The Global Catalogue of Microorganisms (GCM) 10K type strain sequencing project: providing services to taxonomists for standard genome sequencing and annotation.</title>
        <authorList>
            <consortium name="The Broad Institute Genomics Platform"/>
            <consortium name="The Broad Institute Genome Sequencing Center for Infectious Disease"/>
            <person name="Wu L."/>
            <person name="Ma J."/>
        </authorList>
    </citation>
    <scope>NUCLEOTIDE SEQUENCE [LARGE SCALE GENOMIC DNA]</scope>
    <source>
        <strain evidence="8">KCTC 42586</strain>
    </source>
</reference>
<dbReference type="PROSITE" id="PS50173">
    <property type="entry name" value="UMUC"/>
    <property type="match status" value="1"/>
</dbReference>
<feature type="compositionally biased region" description="Gly residues" evidence="5">
    <location>
        <begin position="454"/>
        <end position="472"/>
    </location>
</feature>
<dbReference type="InterPro" id="IPR001126">
    <property type="entry name" value="UmuC"/>
</dbReference>
<keyword evidence="4 7" id="KW-0808">Transferase</keyword>
<evidence type="ECO:0000313" key="7">
    <source>
        <dbReference type="EMBL" id="MFC5217977.1"/>
    </source>
</evidence>
<dbReference type="InterPro" id="IPR017961">
    <property type="entry name" value="DNA_pol_Y-fam_little_finger"/>
</dbReference>
<comment type="subunit">
    <text evidence="4">Monomer.</text>
</comment>
<evidence type="ECO:0000256" key="5">
    <source>
        <dbReference type="SAM" id="MobiDB-lite"/>
    </source>
</evidence>